<dbReference type="RefSeq" id="WP_072897223.1">
    <property type="nucleotide sequence ID" value="NZ_FQVM01000027.1"/>
</dbReference>
<dbReference type="EMBL" id="FQVM01000027">
    <property type="protein sequence ID" value="SHF04249.1"/>
    <property type="molecule type" value="Genomic_DNA"/>
</dbReference>
<sequence length="335" mass="39238">MDKKLYNLNLSDIEDIVQGIKLLNNNTATIIGIQGINGGGKTSIVKEVEKILKKDKKLRIEYLNIFYMKDENEFINQLFIKLNNLINDELLIKYEKSSSIFAKETYEYKNILNEKLRIKNEKLVLIIDDLDRGESKSIRNILSIIKNKYDFDNVIYLLCYDSDILSSNLGMCFGKNGEKIAREYINKVVDIEVTIKNSNKNDLLEYLIKESEKIIQKKGFKISKDLFKGIKELFSEFFKDKLTNIRIVNKFLNTIDFKIFIEENKIENFLIVEGLKIFYPNVYRKIDIEDKYINEYVIRNAIEQFENQGDVGSFSDTALLIEKTVETLICEREKI</sequence>
<organism evidence="2 3">
    <name type="scientific">Clostridium fallax</name>
    <dbReference type="NCBI Taxonomy" id="1533"/>
    <lineage>
        <taxon>Bacteria</taxon>
        <taxon>Bacillati</taxon>
        <taxon>Bacillota</taxon>
        <taxon>Clostridia</taxon>
        <taxon>Eubacteriales</taxon>
        <taxon>Clostridiaceae</taxon>
        <taxon>Clostridium</taxon>
    </lineage>
</organism>
<feature type="domain" description="KAP NTPase" evidence="1">
    <location>
        <begin position="17"/>
        <end position="90"/>
    </location>
</feature>
<evidence type="ECO:0000313" key="3">
    <source>
        <dbReference type="Proteomes" id="UP000184035"/>
    </source>
</evidence>
<dbReference type="Proteomes" id="UP000184035">
    <property type="component" value="Unassembled WGS sequence"/>
</dbReference>
<dbReference type="Gene3D" id="3.40.50.300">
    <property type="entry name" value="P-loop containing nucleotide triphosphate hydrolases"/>
    <property type="match status" value="1"/>
</dbReference>
<evidence type="ECO:0000259" key="1">
    <source>
        <dbReference type="Pfam" id="PF07693"/>
    </source>
</evidence>
<dbReference type="OrthoDB" id="88903at2"/>
<dbReference type="Pfam" id="PF07693">
    <property type="entry name" value="KAP_NTPase"/>
    <property type="match status" value="2"/>
</dbReference>
<feature type="domain" description="KAP NTPase" evidence="1">
    <location>
        <begin position="107"/>
        <end position="255"/>
    </location>
</feature>
<dbReference type="InterPro" id="IPR011646">
    <property type="entry name" value="KAP_P-loop"/>
</dbReference>
<evidence type="ECO:0000313" key="2">
    <source>
        <dbReference type="EMBL" id="SHF04249.1"/>
    </source>
</evidence>
<dbReference type="SUPFAM" id="SSF52540">
    <property type="entry name" value="P-loop containing nucleoside triphosphate hydrolases"/>
    <property type="match status" value="1"/>
</dbReference>
<protein>
    <submittedName>
        <fullName evidence="2">KAP family P-loop domain-containing protein</fullName>
    </submittedName>
</protein>
<dbReference type="PRINTS" id="PR00364">
    <property type="entry name" value="DISEASERSIST"/>
</dbReference>
<dbReference type="AlphaFoldDB" id="A0A1M4YEU6"/>
<reference evidence="2 3" key="1">
    <citation type="submission" date="2016-11" db="EMBL/GenBank/DDBJ databases">
        <authorList>
            <person name="Jaros S."/>
            <person name="Januszkiewicz K."/>
            <person name="Wedrychowicz H."/>
        </authorList>
    </citation>
    <scope>NUCLEOTIDE SEQUENCE [LARGE SCALE GENOMIC DNA]</scope>
    <source>
        <strain evidence="2 3">DSM 2631</strain>
    </source>
</reference>
<accession>A0A1M4YEU6</accession>
<gene>
    <name evidence="2" type="ORF">SAMN05443638_12715</name>
</gene>
<proteinExistence type="predicted"/>
<name>A0A1M4YEU6_9CLOT</name>
<keyword evidence="3" id="KW-1185">Reference proteome</keyword>
<dbReference type="InterPro" id="IPR027417">
    <property type="entry name" value="P-loop_NTPase"/>
</dbReference>